<protein>
    <recommendedName>
        <fullName evidence="3">Endonuclease/exonuclease/phosphatase domain-containing protein</fullName>
    </recommendedName>
</protein>
<dbReference type="Proteomes" id="UP000242715">
    <property type="component" value="Unassembled WGS sequence"/>
</dbReference>
<dbReference type="SUPFAM" id="SSF56219">
    <property type="entry name" value="DNase I-like"/>
    <property type="match status" value="1"/>
</dbReference>
<dbReference type="EMBL" id="DF973791">
    <property type="protein sequence ID" value="GAU40134.1"/>
    <property type="molecule type" value="Genomic_DNA"/>
</dbReference>
<organism evidence="1 2">
    <name type="scientific">Trifolium subterraneum</name>
    <name type="common">Subterranean clover</name>
    <dbReference type="NCBI Taxonomy" id="3900"/>
    <lineage>
        <taxon>Eukaryota</taxon>
        <taxon>Viridiplantae</taxon>
        <taxon>Streptophyta</taxon>
        <taxon>Embryophyta</taxon>
        <taxon>Tracheophyta</taxon>
        <taxon>Spermatophyta</taxon>
        <taxon>Magnoliopsida</taxon>
        <taxon>eudicotyledons</taxon>
        <taxon>Gunneridae</taxon>
        <taxon>Pentapetalae</taxon>
        <taxon>rosids</taxon>
        <taxon>fabids</taxon>
        <taxon>Fabales</taxon>
        <taxon>Fabaceae</taxon>
        <taxon>Papilionoideae</taxon>
        <taxon>50 kb inversion clade</taxon>
        <taxon>NPAAA clade</taxon>
        <taxon>Hologalegina</taxon>
        <taxon>IRL clade</taxon>
        <taxon>Trifolieae</taxon>
        <taxon>Trifolium</taxon>
    </lineage>
</organism>
<dbReference type="PANTHER" id="PTHR33710">
    <property type="entry name" value="BNAC02G09200D PROTEIN"/>
    <property type="match status" value="1"/>
</dbReference>
<dbReference type="AlphaFoldDB" id="A0A2Z6N5G5"/>
<evidence type="ECO:0000313" key="1">
    <source>
        <dbReference type="EMBL" id="GAU40134.1"/>
    </source>
</evidence>
<dbReference type="PANTHER" id="PTHR33710:SF84">
    <property type="entry name" value="ENDONUCLEASE_EXONUCLEASE_PHOSPHATASE FAMILY PROTEIN"/>
    <property type="match status" value="1"/>
</dbReference>
<name>A0A2Z6N5G5_TRISU</name>
<proteinExistence type="predicted"/>
<keyword evidence="2" id="KW-1185">Reference proteome</keyword>
<evidence type="ECO:0008006" key="3">
    <source>
        <dbReference type="Google" id="ProtNLM"/>
    </source>
</evidence>
<reference evidence="2" key="1">
    <citation type="journal article" date="2017" name="Front. Plant Sci.">
        <title>Climate Clever Clovers: New Paradigm to Reduce the Environmental Footprint of Ruminants by Breeding Low Methanogenic Forages Utilizing Haplotype Variation.</title>
        <authorList>
            <person name="Kaur P."/>
            <person name="Appels R."/>
            <person name="Bayer P.E."/>
            <person name="Keeble-Gagnere G."/>
            <person name="Wang J."/>
            <person name="Hirakawa H."/>
            <person name="Shirasawa K."/>
            <person name="Vercoe P."/>
            <person name="Stefanova K."/>
            <person name="Durmic Z."/>
            <person name="Nichols P."/>
            <person name="Revell C."/>
            <person name="Isobe S.N."/>
            <person name="Edwards D."/>
            <person name="Erskine W."/>
        </authorList>
    </citation>
    <scope>NUCLEOTIDE SEQUENCE [LARGE SCALE GENOMIC DNA]</scope>
    <source>
        <strain evidence="2">cv. Daliak</strain>
    </source>
</reference>
<sequence>MPFQSVASERLQSLPISVLQSFFRTEQGCQNRTSHRTGELTGSSALCSSIWGTSPHAFSYRPSVGASGGMLTLWDSTEVDVWVLESHEHVLWCHGQFIKSEEEFSTLGRSRVCVCGDFNVVGSVGERRSVSGRPRSLDHIAFNYFSDDNILIDLPLCGRIYTWFKGHSLSMSRLDRFLLFGEWCLTWPNCSQVARMRGLSDHCPLVLSANEDDWGPRTGRMLKSWKDVPRYNLFVKDKWNSLQVDGWGGFVLKEKFKMIKLALKDWHQTHTETLPSILESLKDRLAALDEKWGEEDLAEEELTELHGTRRTFTRSHG</sequence>
<evidence type="ECO:0000313" key="2">
    <source>
        <dbReference type="Proteomes" id="UP000242715"/>
    </source>
</evidence>
<dbReference type="OrthoDB" id="1425980at2759"/>
<dbReference type="InterPro" id="IPR036691">
    <property type="entry name" value="Endo/exonu/phosph_ase_sf"/>
</dbReference>
<accession>A0A2Z6N5G5</accession>
<gene>
    <name evidence="1" type="ORF">TSUD_163030</name>
</gene>
<dbReference type="Gene3D" id="3.60.10.10">
    <property type="entry name" value="Endonuclease/exonuclease/phosphatase"/>
    <property type="match status" value="1"/>
</dbReference>